<sequence length="55" mass="6391">MELEVARKRCLDCLINSIEQLQGRSEPDRLEHIAELIILSMSRTLALFPYARAYI</sequence>
<reference evidence="1 2" key="1">
    <citation type="journal article" date="2016" name="Genome Announc.">
        <title>Draft Genome Sequence of the Thermotolerant Cyanobacterium Desertifilum sp. IPPAS B-1220.</title>
        <authorList>
            <person name="Mironov K.S."/>
            <person name="Sinetova M.A."/>
            <person name="Bolatkhan K."/>
            <person name="Zayadan B.K."/>
            <person name="Ustinova V.V."/>
            <person name="Kupriyanova E.V."/>
            <person name="Skrypnik A.N."/>
            <person name="Gogoleva N.E."/>
            <person name="Gogolev Y.V."/>
            <person name="Los D.A."/>
        </authorList>
    </citation>
    <scope>NUCLEOTIDE SEQUENCE [LARGE SCALE GENOMIC DNA]</scope>
    <source>
        <strain evidence="1 2">IPPAS B-1220</strain>
    </source>
</reference>
<proteinExistence type="predicted"/>
<evidence type="ECO:0000313" key="1">
    <source>
        <dbReference type="EMBL" id="XPM62251.1"/>
    </source>
</evidence>
<evidence type="ECO:0000313" key="2">
    <source>
        <dbReference type="Proteomes" id="UP000095472"/>
    </source>
</evidence>
<accession>A0ACD5GQB3</accession>
<organism evidence="1 2">
    <name type="scientific">Desertifilum tharense IPPAS B-1220</name>
    <dbReference type="NCBI Taxonomy" id="1781255"/>
    <lineage>
        <taxon>Bacteria</taxon>
        <taxon>Bacillati</taxon>
        <taxon>Cyanobacteriota</taxon>
        <taxon>Cyanophyceae</taxon>
        <taxon>Desertifilales</taxon>
        <taxon>Desertifilaceae</taxon>
        <taxon>Desertifilum</taxon>
    </lineage>
</organism>
<gene>
    <name evidence="1" type="ORF">BH720_020870</name>
</gene>
<dbReference type="EMBL" id="CP182909">
    <property type="protein sequence ID" value="XPM62251.1"/>
    <property type="molecule type" value="Genomic_DNA"/>
</dbReference>
<dbReference type="Proteomes" id="UP000095472">
    <property type="component" value="Chromosome"/>
</dbReference>
<keyword evidence="2" id="KW-1185">Reference proteome</keyword>
<protein>
    <submittedName>
        <fullName evidence="1">Uncharacterized protein</fullName>
    </submittedName>
</protein>
<name>A0ACD5GQB3_9CYAN</name>